<feature type="compositionally biased region" description="Polar residues" evidence="1">
    <location>
        <begin position="150"/>
        <end position="159"/>
    </location>
</feature>
<evidence type="ECO:0000256" key="1">
    <source>
        <dbReference type="SAM" id="MobiDB-lite"/>
    </source>
</evidence>
<dbReference type="InterPro" id="IPR025323">
    <property type="entry name" value="DUF4229"/>
</dbReference>
<dbReference type="EMBL" id="JAVLVT010000008">
    <property type="protein sequence ID" value="MDS1271737.1"/>
    <property type="molecule type" value="Genomic_DNA"/>
</dbReference>
<protein>
    <submittedName>
        <fullName evidence="3">DUF4229 domain-containing protein</fullName>
    </submittedName>
</protein>
<comment type="caution">
    <text evidence="3">The sequence shown here is derived from an EMBL/GenBank/DDBJ whole genome shotgun (WGS) entry which is preliminary data.</text>
</comment>
<keyword evidence="2" id="KW-0472">Membrane</keyword>
<proteinExistence type="predicted"/>
<organism evidence="3 4">
    <name type="scientific">Lipingzhangella rawalii</name>
    <dbReference type="NCBI Taxonomy" id="2055835"/>
    <lineage>
        <taxon>Bacteria</taxon>
        <taxon>Bacillati</taxon>
        <taxon>Actinomycetota</taxon>
        <taxon>Actinomycetes</taxon>
        <taxon>Streptosporangiales</taxon>
        <taxon>Nocardiopsidaceae</taxon>
        <taxon>Lipingzhangella</taxon>
    </lineage>
</organism>
<dbReference type="Proteomes" id="UP001250214">
    <property type="component" value="Unassembled WGS sequence"/>
</dbReference>
<gene>
    <name evidence="3" type="ORF">RIF23_15685</name>
</gene>
<feature type="compositionally biased region" description="Low complexity" evidence="1">
    <location>
        <begin position="85"/>
        <end position="98"/>
    </location>
</feature>
<evidence type="ECO:0000313" key="3">
    <source>
        <dbReference type="EMBL" id="MDS1271737.1"/>
    </source>
</evidence>
<dbReference type="RefSeq" id="WP_310913301.1">
    <property type="nucleotide sequence ID" value="NZ_JAVLVT010000008.1"/>
</dbReference>
<evidence type="ECO:0000313" key="4">
    <source>
        <dbReference type="Proteomes" id="UP001250214"/>
    </source>
</evidence>
<keyword evidence="2" id="KW-1133">Transmembrane helix</keyword>
<reference evidence="4" key="1">
    <citation type="submission" date="2023-07" db="EMBL/GenBank/DDBJ databases">
        <title>Novel species in the genus Lipingzhangella isolated from Sambhar Salt Lake.</title>
        <authorList>
            <person name="Jiya N."/>
            <person name="Kajale S."/>
            <person name="Sharma A."/>
        </authorList>
    </citation>
    <scope>NUCLEOTIDE SEQUENCE [LARGE SCALE GENOMIC DNA]</scope>
    <source>
        <strain evidence="4">LS1_29</strain>
    </source>
</reference>
<evidence type="ECO:0000256" key="2">
    <source>
        <dbReference type="SAM" id="Phobius"/>
    </source>
</evidence>
<feature type="region of interest" description="Disordered" evidence="1">
    <location>
        <begin position="74"/>
        <end position="159"/>
    </location>
</feature>
<feature type="compositionally biased region" description="Polar residues" evidence="1">
    <location>
        <begin position="101"/>
        <end position="122"/>
    </location>
</feature>
<accession>A0ABU2H8W4</accession>
<name>A0ABU2H8W4_9ACTN</name>
<dbReference type="Pfam" id="PF14012">
    <property type="entry name" value="DUF4229"/>
    <property type="match status" value="1"/>
</dbReference>
<keyword evidence="4" id="KW-1185">Reference proteome</keyword>
<feature type="transmembrane region" description="Helical" evidence="2">
    <location>
        <begin position="30"/>
        <end position="48"/>
    </location>
</feature>
<sequence length="159" mass="16361">MLNFVMYTLARLLLFLAASGLAYLLGARGYLTFLIGIVISAPASYVLLARHRDAMSAQVVSWIGELKSLGRRLEEGAGKEDVPEETASAEAPGSAPAGQGVDQSRATPSSQAGTDEAGTTTGVEAPDGSVESVEPAEPVEPVEPVESPATPDSSRSTSG</sequence>
<keyword evidence="2" id="KW-0812">Transmembrane</keyword>